<protein>
    <recommendedName>
        <fullName evidence="3">Integrase</fullName>
    </recommendedName>
</protein>
<evidence type="ECO:0000313" key="1">
    <source>
        <dbReference type="EMBL" id="KAL1495352.1"/>
    </source>
</evidence>
<sequence>MRAPYSVHKRQYRHYYRHRDETLRAYALDRIVKGYALRISTLQRHSITPEDIRAQLIVARERGLLDNDSTRRYSALCAALYPGHQVSFAGI</sequence>
<dbReference type="Proteomes" id="UP001515480">
    <property type="component" value="Unassembled WGS sequence"/>
</dbReference>
<reference evidence="1 2" key="1">
    <citation type="journal article" date="2024" name="Science">
        <title>Giant polyketide synthase enzymes in the biosynthesis of giant marine polyether toxins.</title>
        <authorList>
            <person name="Fallon T.R."/>
            <person name="Shende V.V."/>
            <person name="Wierzbicki I.H."/>
            <person name="Pendleton A.L."/>
            <person name="Watervoot N.F."/>
            <person name="Auber R.P."/>
            <person name="Gonzalez D.J."/>
            <person name="Wisecaver J.H."/>
            <person name="Moore B.S."/>
        </authorList>
    </citation>
    <scope>NUCLEOTIDE SEQUENCE [LARGE SCALE GENOMIC DNA]</scope>
    <source>
        <strain evidence="1 2">12B1</strain>
    </source>
</reference>
<name>A0AB34I9M3_PRYPA</name>
<evidence type="ECO:0000313" key="2">
    <source>
        <dbReference type="Proteomes" id="UP001515480"/>
    </source>
</evidence>
<dbReference type="AlphaFoldDB" id="A0AB34I9M3"/>
<accession>A0AB34I9M3</accession>
<gene>
    <name evidence="1" type="ORF">AB1Y20_016721</name>
</gene>
<keyword evidence="2" id="KW-1185">Reference proteome</keyword>
<organism evidence="1 2">
    <name type="scientific">Prymnesium parvum</name>
    <name type="common">Toxic golden alga</name>
    <dbReference type="NCBI Taxonomy" id="97485"/>
    <lineage>
        <taxon>Eukaryota</taxon>
        <taxon>Haptista</taxon>
        <taxon>Haptophyta</taxon>
        <taxon>Prymnesiophyceae</taxon>
        <taxon>Prymnesiales</taxon>
        <taxon>Prymnesiaceae</taxon>
        <taxon>Prymnesium</taxon>
    </lineage>
</organism>
<dbReference type="EMBL" id="JBGBPQ010000032">
    <property type="protein sequence ID" value="KAL1495352.1"/>
    <property type="molecule type" value="Genomic_DNA"/>
</dbReference>
<proteinExistence type="predicted"/>
<comment type="caution">
    <text evidence="1">The sequence shown here is derived from an EMBL/GenBank/DDBJ whole genome shotgun (WGS) entry which is preliminary data.</text>
</comment>
<evidence type="ECO:0008006" key="3">
    <source>
        <dbReference type="Google" id="ProtNLM"/>
    </source>
</evidence>